<dbReference type="PANTHER" id="PTHR31723">
    <property type="entry name" value="PATHOGENESIS-RELATED FAMILY PROTEIN"/>
    <property type="match status" value="1"/>
</dbReference>
<dbReference type="EMBL" id="CAXAMM010015880">
    <property type="protein sequence ID" value="CAK9037392.1"/>
    <property type="molecule type" value="Genomic_DNA"/>
</dbReference>
<proteinExistence type="predicted"/>
<comment type="caution">
    <text evidence="1">The sequence shown here is derived from an EMBL/GenBank/DDBJ whole genome shotgun (WGS) entry which is preliminary data.</text>
</comment>
<accession>A0ABP0LE02</accession>
<dbReference type="SUPFAM" id="SSF54427">
    <property type="entry name" value="NTF2-like"/>
    <property type="match status" value="1"/>
</dbReference>
<dbReference type="InterPro" id="IPR032710">
    <property type="entry name" value="NTF2-like_dom_sf"/>
</dbReference>
<dbReference type="PANTHER" id="PTHR31723:SF10">
    <property type="entry name" value="PATHOGEN-RELATED PROTEIN"/>
    <property type="match status" value="1"/>
</dbReference>
<protein>
    <submittedName>
        <fullName evidence="1">Pathogen-related protein</fullName>
    </submittedName>
</protein>
<organism evidence="1 2">
    <name type="scientific">Durusdinium trenchii</name>
    <dbReference type="NCBI Taxonomy" id="1381693"/>
    <lineage>
        <taxon>Eukaryota</taxon>
        <taxon>Sar</taxon>
        <taxon>Alveolata</taxon>
        <taxon>Dinophyceae</taxon>
        <taxon>Suessiales</taxon>
        <taxon>Symbiodiniaceae</taxon>
        <taxon>Durusdinium</taxon>
    </lineage>
</organism>
<gene>
    <name evidence="1" type="ORF">SCF082_LOCUS22121</name>
</gene>
<evidence type="ECO:0000313" key="2">
    <source>
        <dbReference type="Proteomes" id="UP001642464"/>
    </source>
</evidence>
<name>A0ABP0LE02_9DINO</name>
<dbReference type="InterPro" id="IPR053218">
    <property type="entry name" value="Pathogen-related_defense"/>
</dbReference>
<keyword evidence="2" id="KW-1185">Reference proteome</keyword>
<sequence>MADGSDEGKELSPESTGQAFGEVIRDYTPDPNATWRNGRPDYFLVNRTFFDHRSLEHEVGSLEAVVSKLIKNWAVEAHHVADVHLWKTMDISKFQAALNGACPFLAQQMSDLGSCNLFLGQTREYNCRIHSFETAQKIFRTAFPMGFAWECLEVFSGPPTVVFKWRHFGKYTGVFTDKSGKKYKGNGKMLSIVGMCIAKVNAELLISGLDVYYNPEELTGLLTTMVDSNWRPVGDEEADGAAQGGGCRNLGGCRNNGHNSCEVM</sequence>
<dbReference type="Proteomes" id="UP001642464">
    <property type="component" value="Unassembled WGS sequence"/>
</dbReference>
<reference evidence="1 2" key="1">
    <citation type="submission" date="2024-02" db="EMBL/GenBank/DDBJ databases">
        <authorList>
            <person name="Chen Y."/>
            <person name="Shah S."/>
            <person name="Dougan E. K."/>
            <person name="Thang M."/>
            <person name="Chan C."/>
        </authorList>
    </citation>
    <scope>NUCLEOTIDE SEQUENCE [LARGE SCALE GENOMIC DNA]</scope>
</reference>
<evidence type="ECO:0000313" key="1">
    <source>
        <dbReference type="EMBL" id="CAK9037392.1"/>
    </source>
</evidence>